<proteinExistence type="predicted"/>
<comment type="caution">
    <text evidence="2">The sequence shown here is derived from an EMBL/GenBank/DDBJ whole genome shotgun (WGS) entry which is preliminary data.</text>
</comment>
<sequence length="140" mass="16068">EDSEFFTQITYGMEEFFYVLYKSHQGSQSKKIGNNFLPSVPDYQSYCQGTDDSYHRVKYSVIKYGFKVNIQVTPAKILKILIVFLLPVKQLGSVYSGNCFLQKGVNIGYFCPDDSESYSNFGSEYKGGDSQQDQYRKGYK</sequence>
<protein>
    <submittedName>
        <fullName evidence="2">Uncharacterized protein</fullName>
    </submittedName>
</protein>
<reference evidence="2" key="1">
    <citation type="journal article" date="2014" name="Front. Microbiol.">
        <title>High frequency of phylogenetically diverse reductive dehalogenase-homologous genes in deep subseafloor sedimentary metagenomes.</title>
        <authorList>
            <person name="Kawai M."/>
            <person name="Futagami T."/>
            <person name="Toyoda A."/>
            <person name="Takaki Y."/>
            <person name="Nishi S."/>
            <person name="Hori S."/>
            <person name="Arai W."/>
            <person name="Tsubouchi T."/>
            <person name="Morono Y."/>
            <person name="Uchiyama I."/>
            <person name="Ito T."/>
            <person name="Fujiyama A."/>
            <person name="Inagaki F."/>
            <person name="Takami H."/>
        </authorList>
    </citation>
    <scope>NUCLEOTIDE SEQUENCE</scope>
    <source>
        <strain evidence="2">Expedition CK06-06</strain>
    </source>
</reference>
<organism evidence="2">
    <name type="scientific">marine sediment metagenome</name>
    <dbReference type="NCBI Taxonomy" id="412755"/>
    <lineage>
        <taxon>unclassified sequences</taxon>
        <taxon>metagenomes</taxon>
        <taxon>ecological metagenomes</taxon>
    </lineage>
</organism>
<feature type="non-terminal residue" evidence="2">
    <location>
        <position position="1"/>
    </location>
</feature>
<feature type="region of interest" description="Disordered" evidence="1">
    <location>
        <begin position="120"/>
        <end position="140"/>
    </location>
</feature>
<dbReference type="AlphaFoldDB" id="X1T0K4"/>
<dbReference type="EMBL" id="BARW01011191">
    <property type="protein sequence ID" value="GAI84926.1"/>
    <property type="molecule type" value="Genomic_DNA"/>
</dbReference>
<name>X1T0K4_9ZZZZ</name>
<accession>X1T0K4</accession>
<evidence type="ECO:0000313" key="2">
    <source>
        <dbReference type="EMBL" id="GAI84926.1"/>
    </source>
</evidence>
<evidence type="ECO:0000256" key="1">
    <source>
        <dbReference type="SAM" id="MobiDB-lite"/>
    </source>
</evidence>
<gene>
    <name evidence="2" type="ORF">S12H4_21688</name>
</gene>